<keyword evidence="3" id="KW-1185">Reference proteome</keyword>
<organism evidence="2 3">
    <name type="scientific">Luteibacter yeojuensis</name>
    <dbReference type="NCBI Taxonomy" id="345309"/>
    <lineage>
        <taxon>Bacteria</taxon>
        <taxon>Pseudomonadati</taxon>
        <taxon>Pseudomonadota</taxon>
        <taxon>Gammaproteobacteria</taxon>
        <taxon>Lysobacterales</taxon>
        <taxon>Rhodanobacteraceae</taxon>
        <taxon>Luteibacter</taxon>
    </lineage>
</organism>
<feature type="chain" id="PRO_5002463320" evidence="1">
    <location>
        <begin position="21"/>
        <end position="218"/>
    </location>
</feature>
<evidence type="ECO:0000313" key="3">
    <source>
        <dbReference type="Proteomes" id="UP000033651"/>
    </source>
</evidence>
<dbReference type="EMBL" id="JZRB01000001">
    <property type="protein sequence ID" value="KJV37311.1"/>
    <property type="molecule type" value="Genomic_DNA"/>
</dbReference>
<accession>A0A0F3L1N7</accession>
<dbReference type="RefSeq" id="WP_045827549.1">
    <property type="nucleotide sequence ID" value="NZ_JZRB01000001.1"/>
</dbReference>
<proteinExistence type="predicted"/>
<reference evidence="2 3" key="1">
    <citation type="submission" date="2015-03" db="EMBL/GenBank/DDBJ databases">
        <title>Draft genome sequence of Luteibacter yeojuensis strain SU11.</title>
        <authorList>
            <person name="Sulaiman J."/>
            <person name="Priya K."/>
            <person name="Chan K.-G."/>
        </authorList>
    </citation>
    <scope>NUCLEOTIDE SEQUENCE [LARGE SCALE GENOMIC DNA]</scope>
    <source>
        <strain evidence="2 3">SU11</strain>
    </source>
</reference>
<evidence type="ECO:0000313" key="2">
    <source>
        <dbReference type="EMBL" id="KJV37311.1"/>
    </source>
</evidence>
<dbReference type="AlphaFoldDB" id="A0A0F3L1N7"/>
<gene>
    <name evidence="2" type="ORF">VI08_00390</name>
</gene>
<sequence length="218" mass="23622">MKERVLVALLALLPALPVMANDALLDEALARPAQPKGAGGYILSTNTLSGGKEPEVEHERIDLTAKPDEAFASYDELKDVVGMKAELVSSEGGRSRYHFRTRKVPQGTKQPKGVKIQDDDDDMEFDGTADVVRDGHGKPYVSHLQLHMRHATGPMVGRIKAMDLAYGFTPSADGATMVATDATANANIRALFFIHRQFSLVSQWVPSEGAVVRAPPSE</sequence>
<protein>
    <submittedName>
        <fullName evidence="2">Uncharacterized protein</fullName>
    </submittedName>
</protein>
<dbReference type="OrthoDB" id="5954412at2"/>
<name>A0A0F3L1N7_9GAMM</name>
<comment type="caution">
    <text evidence="2">The sequence shown here is derived from an EMBL/GenBank/DDBJ whole genome shotgun (WGS) entry which is preliminary data.</text>
</comment>
<dbReference type="Proteomes" id="UP000033651">
    <property type="component" value="Unassembled WGS sequence"/>
</dbReference>
<keyword evidence="1" id="KW-0732">Signal</keyword>
<dbReference type="PATRIC" id="fig|345309.4.peg.81"/>
<evidence type="ECO:0000256" key="1">
    <source>
        <dbReference type="SAM" id="SignalP"/>
    </source>
</evidence>
<feature type="signal peptide" evidence="1">
    <location>
        <begin position="1"/>
        <end position="20"/>
    </location>
</feature>